<evidence type="ECO:0000256" key="1">
    <source>
        <dbReference type="SAM" id="MobiDB-lite"/>
    </source>
</evidence>
<dbReference type="AlphaFoldDB" id="A0AAN9DIH3"/>
<protein>
    <submittedName>
        <fullName evidence="2">Uncharacterized protein</fullName>
    </submittedName>
</protein>
<dbReference type="Proteomes" id="UP001364617">
    <property type="component" value="Unassembled WGS sequence"/>
</dbReference>
<feature type="region of interest" description="Disordered" evidence="1">
    <location>
        <begin position="1"/>
        <end position="88"/>
    </location>
</feature>
<accession>A0AAN9DIH3</accession>
<feature type="compositionally biased region" description="Acidic residues" evidence="1">
    <location>
        <begin position="66"/>
        <end position="77"/>
    </location>
</feature>
<sequence length="88" mass="9767">MAANAGDMSRSHSRPKRPQERFSLSKTLELVLDSISGDNSEVEDLSDNDEPVDDIDYHPPQKEPSSSEEESSGDEDPIPQASRGRKRL</sequence>
<feature type="compositionally biased region" description="Acidic residues" evidence="1">
    <location>
        <begin position="40"/>
        <end position="54"/>
    </location>
</feature>
<evidence type="ECO:0000313" key="3">
    <source>
        <dbReference type="Proteomes" id="UP001364617"/>
    </source>
</evidence>
<reference evidence="2 3" key="1">
    <citation type="submission" date="2024-02" db="EMBL/GenBank/DDBJ databases">
        <title>Chromosome-level genome assembly of the Eurasian Minnow (Phoxinus phoxinus).</title>
        <authorList>
            <person name="Oriowo T.O."/>
            <person name="Martin S."/>
            <person name="Stange M."/>
            <person name="Chrysostomakis Y."/>
            <person name="Brown T."/>
            <person name="Winkler S."/>
            <person name="Kukowka S."/>
            <person name="Myers E.W."/>
            <person name="Bohne A."/>
        </authorList>
    </citation>
    <scope>NUCLEOTIDE SEQUENCE [LARGE SCALE GENOMIC DNA]</scope>
    <source>
        <strain evidence="2">ZFMK-TIS-60720</strain>
        <tissue evidence="2">Whole Organism</tissue>
    </source>
</reference>
<proteinExistence type="predicted"/>
<gene>
    <name evidence="2" type="ORF">R3I93_004311</name>
</gene>
<name>A0AAN9DIH3_9TELE</name>
<evidence type="ECO:0000313" key="2">
    <source>
        <dbReference type="EMBL" id="KAK7171975.1"/>
    </source>
</evidence>
<comment type="caution">
    <text evidence="2">The sequence shown here is derived from an EMBL/GenBank/DDBJ whole genome shotgun (WGS) entry which is preliminary data.</text>
</comment>
<keyword evidence="3" id="KW-1185">Reference proteome</keyword>
<organism evidence="2 3">
    <name type="scientific">Phoxinus phoxinus</name>
    <name type="common">Eurasian minnow</name>
    <dbReference type="NCBI Taxonomy" id="58324"/>
    <lineage>
        <taxon>Eukaryota</taxon>
        <taxon>Metazoa</taxon>
        <taxon>Chordata</taxon>
        <taxon>Craniata</taxon>
        <taxon>Vertebrata</taxon>
        <taxon>Euteleostomi</taxon>
        <taxon>Actinopterygii</taxon>
        <taxon>Neopterygii</taxon>
        <taxon>Teleostei</taxon>
        <taxon>Ostariophysi</taxon>
        <taxon>Cypriniformes</taxon>
        <taxon>Leuciscidae</taxon>
        <taxon>Phoxininae</taxon>
        <taxon>Phoxinus</taxon>
    </lineage>
</organism>
<dbReference type="EMBL" id="JAYKXH010000004">
    <property type="protein sequence ID" value="KAK7171975.1"/>
    <property type="molecule type" value="Genomic_DNA"/>
</dbReference>